<sequence>MRFESNLLYILIYILVQVDMINALTQEQRGELARKFKYYHASVRPGDKFNLVETINGTFFHLNTEIELLQTRPTYEQLYLEMVMIVHYHDDRLVLRELNDILTVPDEFQPWLPTLEPSPFAPMQKSIHVDPKTGQLTVFFRIQSMISCYTEAWKSPFERFSCNLGFSTEQDERIFIRSNRDLRPDTQIRYVEYTFDEWPYMVFHFDYDTHWHSAVVNSYLPSILIFSVVVFAQWKRRKIQIIVTVAAMVSIVFMQTAQRKYNTITMQDLWMSAILIHLIAILTVDLLLPSRRIVHTTISASRNGYRQSIDESESPRYRHFSQPHESTPLMEAYSSSQLDLPRPATLVAAGSEVRIIRSPSMAGFS</sequence>
<proteinExistence type="predicted"/>
<organism evidence="3 4">
    <name type="scientific">Acrobeloides nanus</name>
    <dbReference type="NCBI Taxonomy" id="290746"/>
    <lineage>
        <taxon>Eukaryota</taxon>
        <taxon>Metazoa</taxon>
        <taxon>Ecdysozoa</taxon>
        <taxon>Nematoda</taxon>
        <taxon>Chromadorea</taxon>
        <taxon>Rhabditida</taxon>
        <taxon>Tylenchina</taxon>
        <taxon>Cephalobomorpha</taxon>
        <taxon>Cephaloboidea</taxon>
        <taxon>Cephalobidae</taxon>
        <taxon>Acrobeloides</taxon>
    </lineage>
</organism>
<keyword evidence="1" id="KW-0472">Membrane</keyword>
<protein>
    <submittedName>
        <fullName evidence="4">Transmembrane ion channel</fullName>
    </submittedName>
</protein>
<keyword evidence="1" id="KW-0812">Transmembrane</keyword>
<feature type="signal peptide" evidence="2">
    <location>
        <begin position="1"/>
        <end position="23"/>
    </location>
</feature>
<accession>A0A914D5C0</accession>
<dbReference type="AlphaFoldDB" id="A0A914D5C0"/>
<dbReference type="WBParaSite" id="ACRNAN_scaffold1873.g15075.t1">
    <property type="protein sequence ID" value="ACRNAN_scaffold1873.g15075.t1"/>
    <property type="gene ID" value="ACRNAN_scaffold1873.g15075"/>
</dbReference>
<feature type="transmembrane region" description="Helical" evidence="1">
    <location>
        <begin position="239"/>
        <end position="257"/>
    </location>
</feature>
<keyword evidence="1" id="KW-1133">Transmembrane helix</keyword>
<reference evidence="4" key="1">
    <citation type="submission" date="2022-11" db="UniProtKB">
        <authorList>
            <consortium name="WormBaseParasite"/>
        </authorList>
    </citation>
    <scope>IDENTIFICATION</scope>
</reference>
<evidence type="ECO:0000313" key="4">
    <source>
        <dbReference type="WBParaSite" id="ACRNAN_scaffold1873.g15075.t1"/>
    </source>
</evidence>
<keyword evidence="3" id="KW-1185">Reference proteome</keyword>
<dbReference type="Proteomes" id="UP000887540">
    <property type="component" value="Unplaced"/>
</dbReference>
<name>A0A914D5C0_9BILA</name>
<evidence type="ECO:0000256" key="2">
    <source>
        <dbReference type="SAM" id="SignalP"/>
    </source>
</evidence>
<feature type="chain" id="PRO_5037218343" evidence="2">
    <location>
        <begin position="24"/>
        <end position="365"/>
    </location>
</feature>
<feature type="transmembrane region" description="Helical" evidence="1">
    <location>
        <begin position="269"/>
        <end position="288"/>
    </location>
</feature>
<evidence type="ECO:0000313" key="3">
    <source>
        <dbReference type="Proteomes" id="UP000887540"/>
    </source>
</evidence>
<feature type="transmembrane region" description="Helical" evidence="1">
    <location>
        <begin position="211"/>
        <end position="232"/>
    </location>
</feature>
<evidence type="ECO:0000256" key="1">
    <source>
        <dbReference type="SAM" id="Phobius"/>
    </source>
</evidence>
<keyword evidence="2" id="KW-0732">Signal</keyword>